<name>A0ABS3SUT7_9FLAO</name>
<sequence>MKKIIEKDNDLVSIGNYSLLDNNKIEMKWSYYYGEPIELIFKGEILLNGDAIKGTFYKNGEINVPSRVYYNIDKPLPENLIEENNV</sequence>
<evidence type="ECO:0000313" key="2">
    <source>
        <dbReference type="Proteomes" id="UP000681315"/>
    </source>
</evidence>
<organism evidence="1 2">
    <name type="scientific">Gelidibacter pelagius</name>
    <dbReference type="NCBI Taxonomy" id="2819985"/>
    <lineage>
        <taxon>Bacteria</taxon>
        <taxon>Pseudomonadati</taxon>
        <taxon>Bacteroidota</taxon>
        <taxon>Flavobacteriia</taxon>
        <taxon>Flavobacteriales</taxon>
        <taxon>Flavobacteriaceae</taxon>
        <taxon>Gelidibacter</taxon>
    </lineage>
</organism>
<dbReference type="Proteomes" id="UP000681315">
    <property type="component" value="Unassembled WGS sequence"/>
</dbReference>
<accession>A0ABS3SUT7</accession>
<comment type="caution">
    <text evidence="1">The sequence shown here is derived from an EMBL/GenBank/DDBJ whole genome shotgun (WGS) entry which is preliminary data.</text>
</comment>
<gene>
    <name evidence="1" type="ORF">J4051_14290</name>
</gene>
<protein>
    <submittedName>
        <fullName evidence="1">Uncharacterized protein</fullName>
    </submittedName>
</protein>
<keyword evidence="2" id="KW-1185">Reference proteome</keyword>
<dbReference type="EMBL" id="JAGEVG010000017">
    <property type="protein sequence ID" value="MBO3099446.1"/>
    <property type="molecule type" value="Genomic_DNA"/>
</dbReference>
<proteinExistence type="predicted"/>
<reference evidence="1 2" key="1">
    <citation type="submission" date="2021-03" db="EMBL/GenBank/DDBJ databases">
        <title>Gelidibacter sp. nov., isolated from costal sediment.</title>
        <authorList>
            <person name="Lun K.-Y."/>
        </authorList>
    </citation>
    <scope>NUCLEOTIDE SEQUENCE [LARGE SCALE GENOMIC DNA]</scope>
    <source>
        <strain evidence="1 2">DF109</strain>
    </source>
</reference>
<evidence type="ECO:0000313" key="1">
    <source>
        <dbReference type="EMBL" id="MBO3099446.1"/>
    </source>
</evidence>
<dbReference type="RefSeq" id="WP_208234560.1">
    <property type="nucleotide sequence ID" value="NZ_JAGEVG010000017.1"/>
</dbReference>